<name>A0A0B1S0F5_OESDE</name>
<protein>
    <submittedName>
        <fullName evidence="4">Rhodanese-like protein</fullName>
    </submittedName>
</protein>
<keyword evidence="1" id="KW-0808">Transferase</keyword>
<reference evidence="4 5" key="1">
    <citation type="submission" date="2014-03" db="EMBL/GenBank/DDBJ databases">
        <title>Draft genome of the hookworm Oesophagostomum dentatum.</title>
        <authorList>
            <person name="Mitreva M."/>
        </authorList>
    </citation>
    <scope>NUCLEOTIDE SEQUENCE [LARGE SCALE GENOMIC DNA]</scope>
    <source>
        <strain evidence="4 5">OD-Hann</strain>
    </source>
</reference>
<evidence type="ECO:0000313" key="5">
    <source>
        <dbReference type="Proteomes" id="UP000053660"/>
    </source>
</evidence>
<dbReference type="AlphaFoldDB" id="A0A0B1S0F5"/>
<evidence type="ECO:0000256" key="1">
    <source>
        <dbReference type="ARBA" id="ARBA00022679"/>
    </source>
</evidence>
<dbReference type="InterPro" id="IPR036873">
    <property type="entry name" value="Rhodanese-like_dom_sf"/>
</dbReference>
<sequence length="287" mass="31704">MNVTTNFTKDFEDEHIPGATLFNIDAAYYPSQYIRFDLYPPEEFQKYVRLLGVNAGDHVVVYGRGGFAGMLWAARVWWTFKVYGHENVSVLEGGLAAWKNASKPVTDEVHTVSPGNWEAKELDKSLLITYEELDEKRPGKKSLFEDLSKINYLDARPAPLFNGDVPLDIPAEGATGNHLKGAKNVPLSAVVGESGIKSKEDIEKALKNAEFDSSLPTVVACNGGVQASLLSLVLKRVGRKSRVYNGSMYEIALRAPQMISEKKDSPRKSGWIHSICPICLVLISLCL</sequence>
<dbReference type="GO" id="GO:0004792">
    <property type="term" value="F:thiosulfate-cyanide sulfurtransferase activity"/>
    <property type="evidence" value="ECO:0007669"/>
    <property type="project" value="InterPro"/>
</dbReference>
<dbReference type="Proteomes" id="UP000053660">
    <property type="component" value="Unassembled WGS sequence"/>
</dbReference>
<dbReference type="InterPro" id="IPR001307">
    <property type="entry name" value="Thiosulphate_STrfase_CS"/>
</dbReference>
<gene>
    <name evidence="4" type="ORF">OESDEN_22989</name>
</gene>
<dbReference type="PANTHER" id="PTHR11364:SF7">
    <property type="entry name" value="THIOSULFATE SULFURTRANSFERASE MPST-1-RELATED"/>
    <property type="match status" value="1"/>
</dbReference>
<evidence type="ECO:0000259" key="3">
    <source>
        <dbReference type="PROSITE" id="PS50206"/>
    </source>
</evidence>
<evidence type="ECO:0000313" key="4">
    <source>
        <dbReference type="EMBL" id="KHJ77391.1"/>
    </source>
</evidence>
<dbReference type="CDD" id="cd01448">
    <property type="entry name" value="TST_Repeat_1"/>
    <property type="match status" value="1"/>
</dbReference>
<dbReference type="Gene3D" id="3.40.250.10">
    <property type="entry name" value="Rhodanese-like domain"/>
    <property type="match status" value="2"/>
</dbReference>
<proteinExistence type="predicted"/>
<dbReference type="OrthoDB" id="270167at2759"/>
<dbReference type="InterPro" id="IPR045078">
    <property type="entry name" value="TST/MPST-like"/>
</dbReference>
<keyword evidence="2" id="KW-0677">Repeat</keyword>
<dbReference type="SUPFAM" id="SSF52821">
    <property type="entry name" value="Rhodanese/Cell cycle control phosphatase"/>
    <property type="match status" value="2"/>
</dbReference>
<dbReference type="SMART" id="SM00450">
    <property type="entry name" value="RHOD"/>
    <property type="match status" value="2"/>
</dbReference>
<evidence type="ECO:0000256" key="2">
    <source>
        <dbReference type="ARBA" id="ARBA00022737"/>
    </source>
</evidence>
<feature type="domain" description="Rhodanese" evidence="3">
    <location>
        <begin position="10"/>
        <end position="107"/>
    </location>
</feature>
<accession>A0A0B1S0F5</accession>
<dbReference type="Pfam" id="PF00581">
    <property type="entry name" value="Rhodanese"/>
    <property type="match status" value="2"/>
</dbReference>
<feature type="domain" description="Rhodanese" evidence="3">
    <location>
        <begin position="146"/>
        <end position="260"/>
    </location>
</feature>
<dbReference type="GO" id="GO:0005739">
    <property type="term" value="C:mitochondrion"/>
    <property type="evidence" value="ECO:0007669"/>
    <property type="project" value="TreeGrafter"/>
</dbReference>
<dbReference type="PANTHER" id="PTHR11364">
    <property type="entry name" value="THIOSULFATE SULFERTANSFERASE"/>
    <property type="match status" value="1"/>
</dbReference>
<dbReference type="EMBL" id="KN610809">
    <property type="protein sequence ID" value="KHJ77391.1"/>
    <property type="molecule type" value="Genomic_DNA"/>
</dbReference>
<dbReference type="PROSITE" id="PS50206">
    <property type="entry name" value="RHODANESE_3"/>
    <property type="match status" value="2"/>
</dbReference>
<keyword evidence="5" id="KW-1185">Reference proteome</keyword>
<dbReference type="PROSITE" id="PS00380">
    <property type="entry name" value="RHODANESE_1"/>
    <property type="match status" value="1"/>
</dbReference>
<organism evidence="4 5">
    <name type="scientific">Oesophagostomum dentatum</name>
    <name type="common">Nodular worm</name>
    <dbReference type="NCBI Taxonomy" id="61180"/>
    <lineage>
        <taxon>Eukaryota</taxon>
        <taxon>Metazoa</taxon>
        <taxon>Ecdysozoa</taxon>
        <taxon>Nematoda</taxon>
        <taxon>Chromadorea</taxon>
        <taxon>Rhabditida</taxon>
        <taxon>Rhabditina</taxon>
        <taxon>Rhabditomorpha</taxon>
        <taxon>Strongyloidea</taxon>
        <taxon>Strongylidae</taxon>
        <taxon>Oesophagostomum</taxon>
    </lineage>
</organism>
<dbReference type="InterPro" id="IPR001763">
    <property type="entry name" value="Rhodanese-like_dom"/>
</dbReference>